<keyword evidence="5" id="KW-1185">Reference proteome</keyword>
<evidence type="ECO:0000256" key="1">
    <source>
        <dbReference type="SAM" id="Phobius"/>
    </source>
</evidence>
<dbReference type="RefSeq" id="WP_072917346.1">
    <property type="nucleotide sequence ID" value="NZ_FRAR01000033.1"/>
</dbReference>
<accession>A0A1M6WQD6</accession>
<reference evidence="5" key="1">
    <citation type="submission" date="2016-11" db="EMBL/GenBank/DDBJ databases">
        <authorList>
            <person name="Varghese N."/>
            <person name="Submissions S."/>
        </authorList>
    </citation>
    <scope>NUCLEOTIDE SEQUENCE [LARGE SCALE GENOMIC DNA]</scope>
    <source>
        <strain evidence="5">DSM 10349</strain>
    </source>
</reference>
<evidence type="ECO:0000259" key="3">
    <source>
        <dbReference type="Pfam" id="PF21537"/>
    </source>
</evidence>
<feature type="domain" description="DUF1980" evidence="3">
    <location>
        <begin position="131"/>
        <end position="256"/>
    </location>
</feature>
<dbReference type="EMBL" id="FRAR01000033">
    <property type="protein sequence ID" value="SHK95876.1"/>
    <property type="molecule type" value="Genomic_DNA"/>
</dbReference>
<dbReference type="InterPro" id="IPR015402">
    <property type="entry name" value="DUF1980"/>
</dbReference>
<evidence type="ECO:0000259" key="2">
    <source>
        <dbReference type="Pfam" id="PF09323"/>
    </source>
</evidence>
<dbReference type="NCBIfam" id="TIGR03943">
    <property type="entry name" value="TIGR03943 family putative permease subunit"/>
    <property type="match status" value="1"/>
</dbReference>
<feature type="domain" description="DUF1980" evidence="2">
    <location>
        <begin position="5"/>
        <end position="101"/>
    </location>
</feature>
<evidence type="ECO:0000313" key="5">
    <source>
        <dbReference type="Proteomes" id="UP000183997"/>
    </source>
</evidence>
<dbReference type="InterPro" id="IPR048493">
    <property type="entry name" value="DUF1980_N"/>
</dbReference>
<dbReference type="PANTHER" id="PTHR40047">
    <property type="entry name" value="UPF0703 PROTEIN YCGQ"/>
    <property type="match status" value="1"/>
</dbReference>
<dbReference type="InterPro" id="IPR052955">
    <property type="entry name" value="UPF0703_membrane_permease"/>
</dbReference>
<gene>
    <name evidence="4" type="ORF">SAMN02745123_03729</name>
</gene>
<dbReference type="Proteomes" id="UP000183997">
    <property type="component" value="Unassembled WGS sequence"/>
</dbReference>
<proteinExistence type="predicted"/>
<evidence type="ECO:0000313" key="4">
    <source>
        <dbReference type="EMBL" id="SHK95876.1"/>
    </source>
</evidence>
<organism evidence="4 5">
    <name type="scientific">Desulforamulus aeronauticus DSM 10349</name>
    <dbReference type="NCBI Taxonomy" id="1121421"/>
    <lineage>
        <taxon>Bacteria</taxon>
        <taxon>Bacillati</taxon>
        <taxon>Bacillota</taxon>
        <taxon>Clostridia</taxon>
        <taxon>Eubacteriales</taxon>
        <taxon>Peptococcaceae</taxon>
        <taxon>Desulforamulus</taxon>
    </lineage>
</organism>
<feature type="transmembrane region" description="Helical" evidence="1">
    <location>
        <begin position="40"/>
        <end position="58"/>
    </location>
</feature>
<feature type="transmembrane region" description="Helical" evidence="1">
    <location>
        <begin position="70"/>
        <end position="87"/>
    </location>
</feature>
<name>A0A1M6WQD6_9FIRM</name>
<dbReference type="OrthoDB" id="9770408at2"/>
<protein>
    <submittedName>
        <fullName evidence="4">TIGR03943 family protein</fullName>
    </submittedName>
</protein>
<dbReference type="AlphaFoldDB" id="A0A1M6WQD6"/>
<dbReference type="Pfam" id="PF21537">
    <property type="entry name" value="DUF1980_C"/>
    <property type="match status" value="1"/>
</dbReference>
<dbReference type="InterPro" id="IPR048447">
    <property type="entry name" value="DUF1980_C"/>
</dbReference>
<dbReference type="Pfam" id="PF09323">
    <property type="entry name" value="DUF1980"/>
    <property type="match status" value="1"/>
</dbReference>
<dbReference type="PANTHER" id="PTHR40047:SF1">
    <property type="entry name" value="UPF0703 PROTEIN YCGQ"/>
    <property type="match status" value="1"/>
</dbReference>
<keyword evidence="1" id="KW-0472">Membrane</keyword>
<dbReference type="STRING" id="1121421.SAMN02745123_03729"/>
<keyword evidence="1" id="KW-1133">Transmembrane helix</keyword>
<sequence length="257" mass="28826">MNTLIRLTALISLSYTLTILLKTGDITYYINPRFVPLTKFSLSFLLLLSFLTLVQFLLQLKNGPVTKNTARGVSILVLLACLTPFAFPPKMLGSSMAEQKGRLSIQRQATPQQSDLAQEIDDQQPQVIPDDMVQMKAFTNADGLITLTSNNYLELLFDMLDNQQRYLGKELEVTGFILHHKALKPDQYLVARYAIACCAADATIIGFVVEGTTSIPDNSWVKIRGTVTHFDQDSQPIVKVTSIEQIEQPTDPYIYQY</sequence>
<keyword evidence="1" id="KW-0812">Transmembrane</keyword>